<dbReference type="InterPro" id="IPR003423">
    <property type="entry name" value="OMP_efflux"/>
</dbReference>
<dbReference type="SUPFAM" id="SSF56954">
    <property type="entry name" value="Outer membrane efflux proteins (OEP)"/>
    <property type="match status" value="1"/>
</dbReference>
<organism evidence="8 9">
    <name type="scientific">Hymenobacter volaticus</name>
    <dbReference type="NCBI Taxonomy" id="2932254"/>
    <lineage>
        <taxon>Bacteria</taxon>
        <taxon>Pseudomonadati</taxon>
        <taxon>Bacteroidota</taxon>
        <taxon>Cytophagia</taxon>
        <taxon>Cytophagales</taxon>
        <taxon>Hymenobacteraceae</taxon>
        <taxon>Hymenobacter</taxon>
    </lineage>
</organism>
<keyword evidence="3" id="KW-0813">Transport</keyword>
<dbReference type="EMBL" id="CP095062">
    <property type="protein sequence ID" value="UOQ68586.1"/>
    <property type="molecule type" value="Genomic_DNA"/>
</dbReference>
<comment type="similarity">
    <text evidence="2">Belongs to the outer membrane factor (OMF) (TC 1.B.17) family.</text>
</comment>
<dbReference type="Proteomes" id="UP000830401">
    <property type="component" value="Plasmid unnamed1"/>
</dbReference>
<keyword evidence="5" id="KW-0812">Transmembrane</keyword>
<dbReference type="InterPro" id="IPR051906">
    <property type="entry name" value="TolC-like"/>
</dbReference>
<dbReference type="Pfam" id="PF02321">
    <property type="entry name" value="OEP"/>
    <property type="match status" value="2"/>
</dbReference>
<keyword evidence="7" id="KW-0998">Cell outer membrane</keyword>
<accession>A0ABY4GCF6</accession>
<evidence type="ECO:0000256" key="3">
    <source>
        <dbReference type="ARBA" id="ARBA00022448"/>
    </source>
</evidence>
<keyword evidence="8" id="KW-0614">Plasmid</keyword>
<reference evidence="8" key="1">
    <citation type="submission" date="2022-04" db="EMBL/GenBank/DDBJ databases">
        <title>Hymenobacter sp. isolated from the air.</title>
        <authorList>
            <person name="Won M."/>
            <person name="Lee C.-M."/>
            <person name="Woen H.-Y."/>
            <person name="Kwon S.-W."/>
        </authorList>
    </citation>
    <scope>NUCLEOTIDE SEQUENCE</scope>
    <source>
        <strain evidence="8">5420S-77</strain>
        <plasmid evidence="8">unnamed1</plasmid>
    </source>
</reference>
<keyword evidence="6" id="KW-0472">Membrane</keyword>
<dbReference type="PANTHER" id="PTHR30026:SF20">
    <property type="entry name" value="OUTER MEMBRANE PROTEIN TOLC"/>
    <property type="match status" value="1"/>
</dbReference>
<evidence type="ECO:0000256" key="2">
    <source>
        <dbReference type="ARBA" id="ARBA00007613"/>
    </source>
</evidence>
<geneLocation type="plasmid" evidence="8 9">
    <name>unnamed1</name>
</geneLocation>
<evidence type="ECO:0000256" key="7">
    <source>
        <dbReference type="ARBA" id="ARBA00023237"/>
    </source>
</evidence>
<gene>
    <name evidence="8" type="ORF">MUN86_24080</name>
</gene>
<dbReference type="Gene3D" id="1.20.1600.10">
    <property type="entry name" value="Outer membrane efflux proteins (OEP)"/>
    <property type="match status" value="1"/>
</dbReference>
<keyword evidence="4" id="KW-1134">Transmembrane beta strand</keyword>
<dbReference type="PANTHER" id="PTHR30026">
    <property type="entry name" value="OUTER MEMBRANE PROTEIN TOLC"/>
    <property type="match status" value="1"/>
</dbReference>
<name>A0ABY4GCF6_9BACT</name>
<evidence type="ECO:0000256" key="1">
    <source>
        <dbReference type="ARBA" id="ARBA00004442"/>
    </source>
</evidence>
<evidence type="ECO:0000256" key="6">
    <source>
        <dbReference type="ARBA" id="ARBA00023136"/>
    </source>
</evidence>
<evidence type="ECO:0000313" key="9">
    <source>
        <dbReference type="Proteomes" id="UP000830401"/>
    </source>
</evidence>
<sequence>MGDCLAFAQTNNLQVQQAGLLQDKSIVQLNTANKSFLPTVNARMRTTGNWGFLIDPSTNELSDQFNFGNQAALNMNWNLFNGFATSHQIKLRTQQVAAATYDYQVSSNSTSLNIIYAFLQVLLGQEQLKNSKQRAAYLVEQQRKVKNQVDKGVLSKRDWLNLQSQVAAEELQTVYAENGVDKAILNLKQVVGLPLAEDLTVQTGKISDDWLPTELISAEVVTAAATALPDLKAAQARVEATQHAWQLERASYKPTFALTAQLATRTSNYKTEVFTNQVLDNLNRRVGLSLYVPIANGFLLRNTDQLAKLNAESAKLNYQQVERDLSGKVMSALLDYKAAAKKYRVLQLQYSLLSEEHRYAAKMLELGGLNAMEYSVTRSRLVTAQSELIQAKYDCFFKQKTLDFYQGKPLPSVL</sequence>
<protein>
    <submittedName>
        <fullName evidence="8">TolC family protein</fullName>
    </submittedName>
</protein>
<evidence type="ECO:0000256" key="5">
    <source>
        <dbReference type="ARBA" id="ARBA00022692"/>
    </source>
</evidence>
<proteinExistence type="inferred from homology"/>
<evidence type="ECO:0000256" key="4">
    <source>
        <dbReference type="ARBA" id="ARBA00022452"/>
    </source>
</evidence>
<comment type="subcellular location">
    <subcellularLocation>
        <location evidence="1">Cell outer membrane</location>
    </subcellularLocation>
</comment>
<keyword evidence="9" id="KW-1185">Reference proteome</keyword>
<evidence type="ECO:0000313" key="8">
    <source>
        <dbReference type="EMBL" id="UOQ68586.1"/>
    </source>
</evidence>
<dbReference type="RefSeq" id="WP_245125952.1">
    <property type="nucleotide sequence ID" value="NZ_CP095062.1"/>
</dbReference>